<dbReference type="AlphaFoldDB" id="A0A2T7AYY7"/>
<name>A0A2T7AYY7_9ENTR</name>
<dbReference type="OrthoDB" id="9863894at2"/>
<dbReference type="EMBL" id="MSAG01000040">
    <property type="protein sequence ID" value="PUX17780.1"/>
    <property type="molecule type" value="Genomic_DNA"/>
</dbReference>
<sequence length="61" mass="6675">MHVSPSAAPGGLYITFTSFYIQNSSESAATIMIFIEKTQPPRNNFAKCLRAEPSPARNRSA</sequence>
<gene>
    <name evidence="1" type="ORF">BS411_20305</name>
</gene>
<comment type="caution">
    <text evidence="1">The sequence shown here is derived from an EMBL/GenBank/DDBJ whole genome shotgun (WGS) entry which is preliminary data.</text>
</comment>
<organism evidence="1">
    <name type="scientific">Cronobacter turicensis</name>
    <dbReference type="NCBI Taxonomy" id="413502"/>
    <lineage>
        <taxon>Bacteria</taxon>
        <taxon>Pseudomonadati</taxon>
        <taxon>Pseudomonadota</taxon>
        <taxon>Gammaproteobacteria</taxon>
        <taxon>Enterobacterales</taxon>
        <taxon>Enterobacteriaceae</taxon>
        <taxon>Cronobacter</taxon>
    </lineage>
</organism>
<evidence type="ECO:0000313" key="1">
    <source>
        <dbReference type="EMBL" id="PUX17780.1"/>
    </source>
</evidence>
<protein>
    <submittedName>
        <fullName evidence="1">Uncharacterized protein</fullName>
    </submittedName>
</protein>
<proteinExistence type="predicted"/>
<reference evidence="1" key="1">
    <citation type="submission" date="2016-12" db="EMBL/GenBank/DDBJ databases">
        <title>Analysis of the Molecular Diversity Among Cronobacter Species Isolated from Filth Flies Using a Pan Genomic DNA Microarray.</title>
        <authorList>
            <person name="Pava-Ripoll M."/>
            <person name="Tall B."/>
            <person name="Farber J."/>
            <person name="Fanning S."/>
            <person name="Lehner A."/>
            <person name="Stephan R."/>
            <person name="Pagotto F."/>
            <person name="Iverson C."/>
            <person name="Ziobro G."/>
            <person name="Miller A."/>
            <person name="Pearson R."/>
            <person name="Yan Q."/>
            <person name="Kim M."/>
            <person name="Jeong S."/>
            <person name="Park J."/>
            <person name="Jun S."/>
            <person name="Choi H."/>
            <person name="Chung T."/>
            <person name="Yoo Y."/>
            <person name="Park E."/>
            <person name="Hwang S."/>
            <person name="Lee B."/>
            <person name="Sathyamoorthy V."/>
            <person name="Carter L."/>
            <person name="Mammel M."/>
            <person name="Jackson S."/>
            <person name="Kothary M."/>
            <person name="Patel I."/>
            <person name="Grim C."/>
            <person name="Gopinath G."/>
            <person name="Gangiredla J."/>
            <person name="Chase H."/>
        </authorList>
    </citation>
    <scope>NUCLEOTIDE SEQUENCE [LARGE SCALE GENOMIC DNA]</scope>
    <source>
        <strain evidence="1">MOD1-Sh41s</strain>
    </source>
</reference>
<accession>A0A2T7AYY7</accession>